<keyword evidence="1" id="KW-0732">Signal</keyword>
<gene>
    <name evidence="3" type="ORF">JCM7686_0426</name>
</gene>
<dbReference type="InterPro" id="IPR009642">
    <property type="entry name" value="DUF1236"/>
</dbReference>
<keyword evidence="4" id="KW-1185">Reference proteome</keyword>
<dbReference type="EMBL" id="CP006650">
    <property type="protein sequence ID" value="AGT07535.1"/>
    <property type="molecule type" value="Genomic_DNA"/>
</dbReference>
<protein>
    <recommendedName>
        <fullName evidence="2">SH3b domain-containing protein</fullName>
    </recommendedName>
</protein>
<dbReference type="AlphaFoldDB" id="S5XVW9"/>
<accession>S5XVW9</accession>
<dbReference type="Pfam" id="PF08239">
    <property type="entry name" value="SH3_3"/>
    <property type="match status" value="1"/>
</dbReference>
<dbReference type="RefSeq" id="WP_020949174.1">
    <property type="nucleotide sequence ID" value="NC_022041.1"/>
</dbReference>
<dbReference type="Gene3D" id="2.30.30.40">
    <property type="entry name" value="SH3 Domains"/>
    <property type="match status" value="1"/>
</dbReference>
<proteinExistence type="predicted"/>
<feature type="signal peptide" evidence="1">
    <location>
        <begin position="1"/>
        <end position="26"/>
    </location>
</feature>
<evidence type="ECO:0000313" key="3">
    <source>
        <dbReference type="EMBL" id="AGT07535.1"/>
    </source>
</evidence>
<dbReference type="Pfam" id="PF06823">
    <property type="entry name" value="DUF1236"/>
    <property type="match status" value="1"/>
</dbReference>
<organism evidence="3 4">
    <name type="scientific">Paracoccus aminophilus JCM 7686</name>
    <dbReference type="NCBI Taxonomy" id="1367847"/>
    <lineage>
        <taxon>Bacteria</taxon>
        <taxon>Pseudomonadati</taxon>
        <taxon>Pseudomonadota</taxon>
        <taxon>Alphaproteobacteria</taxon>
        <taxon>Rhodobacterales</taxon>
        <taxon>Paracoccaceae</taxon>
        <taxon>Paracoccus</taxon>
    </lineage>
</organism>
<reference evidence="3 4" key="1">
    <citation type="journal article" date="2014" name="BMC Genomics">
        <title>Architecture and functions of a multipartite genome of the methylotrophic bacterium Paracoccus aminophilus JCM 7686, containing primary and secondary chromids.</title>
        <authorList>
            <person name="Dziewit L."/>
            <person name="Czarnecki J."/>
            <person name="Wibberg D."/>
            <person name="Radlinska M."/>
            <person name="Mrozek P."/>
            <person name="Szymczak M."/>
            <person name="Schluter A."/>
            <person name="Puhler A."/>
            <person name="Bartosik D."/>
        </authorList>
    </citation>
    <scope>NUCLEOTIDE SEQUENCE [LARGE SCALE GENOMIC DNA]</scope>
    <source>
        <strain evidence="3">JCM 7686</strain>
    </source>
</reference>
<evidence type="ECO:0000313" key="4">
    <source>
        <dbReference type="Proteomes" id="UP000015480"/>
    </source>
</evidence>
<evidence type="ECO:0000256" key="1">
    <source>
        <dbReference type="SAM" id="SignalP"/>
    </source>
</evidence>
<dbReference type="STRING" id="1367847.JCM7686_0426"/>
<evidence type="ECO:0000259" key="2">
    <source>
        <dbReference type="SMART" id="SM00287"/>
    </source>
</evidence>
<dbReference type="OrthoDB" id="102964at2"/>
<dbReference type="InterPro" id="IPR003646">
    <property type="entry name" value="SH3-like_bac-type"/>
</dbReference>
<dbReference type="Proteomes" id="UP000015480">
    <property type="component" value="Chromosome"/>
</dbReference>
<dbReference type="HOGENOM" id="CLU_1260126_0_0_5"/>
<feature type="domain" description="SH3b" evidence="2">
    <location>
        <begin position="26"/>
        <end position="89"/>
    </location>
</feature>
<feature type="chain" id="PRO_5004544640" description="SH3b domain-containing protein" evidence="1">
    <location>
        <begin position="27"/>
        <end position="224"/>
    </location>
</feature>
<dbReference type="PATRIC" id="fig|1367847.3.peg.368"/>
<dbReference type="eggNOG" id="COG4991">
    <property type="taxonomic scope" value="Bacteria"/>
</dbReference>
<sequence>MMRYQVIASGFMALAMSGAMSGAAMASTTAVANTDLNIRNFPDATGEIVGMITSGDSVVVNGCIEDDSWCKVEYGATRGWAAGDYLNVTANEKVEALYPNRRALGVEVIERPAVSRTEGAETGGIAGAAIGALVGGPVGAVVGAAIGGEAGASTAHPREEVLTYVRGHPVEPVILRGEVVRGAGIPGNVTLYDIPNVPEYKYLAVNGQTVLVDPGSRKIVYIYR</sequence>
<name>S5XVW9_PARAH</name>
<dbReference type="SMART" id="SM00287">
    <property type="entry name" value="SH3b"/>
    <property type="match status" value="1"/>
</dbReference>
<dbReference type="KEGG" id="pami:JCM7686_0426"/>